<feature type="signal peptide" evidence="1">
    <location>
        <begin position="1"/>
        <end position="24"/>
    </location>
</feature>
<dbReference type="EMBL" id="SLZR01000001">
    <property type="protein sequence ID" value="TCS43676.1"/>
    <property type="molecule type" value="Genomic_DNA"/>
</dbReference>
<reference evidence="2 3" key="1">
    <citation type="submission" date="2019-03" db="EMBL/GenBank/DDBJ databases">
        <title>Genomic Encyclopedia of Archaeal and Bacterial Type Strains, Phase II (KMG-II): from individual species to whole genera.</title>
        <authorList>
            <person name="Goeker M."/>
        </authorList>
    </citation>
    <scope>NUCLEOTIDE SEQUENCE [LARGE SCALE GENOMIC DNA]</scope>
    <source>
        <strain evidence="2 3">DSM 15388</strain>
    </source>
</reference>
<dbReference type="AlphaFoldDB" id="A0A4R3ID41"/>
<evidence type="ECO:0000313" key="2">
    <source>
        <dbReference type="EMBL" id="TCS43676.1"/>
    </source>
</evidence>
<gene>
    <name evidence="2" type="ORF">BCF53_10118</name>
</gene>
<dbReference type="RefSeq" id="WP_132698619.1">
    <property type="nucleotide sequence ID" value="NZ_SLZR01000001.1"/>
</dbReference>
<accession>A0A4R3ID41</accession>
<feature type="chain" id="PRO_5020988891" evidence="1">
    <location>
        <begin position="25"/>
        <end position="126"/>
    </location>
</feature>
<dbReference type="OrthoDB" id="573055at2"/>
<keyword evidence="3" id="KW-1185">Reference proteome</keyword>
<proteinExistence type="predicted"/>
<name>A0A4R3ID41_9GAMM</name>
<protein>
    <submittedName>
        <fullName evidence="2">Uncharacterized protein</fullName>
    </submittedName>
</protein>
<sequence length="126" mass="13911">MGKLLRFSTLILATLLLTASPVFAAEQQYPDVIEVVIIPTGTSYTFNVTLSSPYDSASRYADAFRVMSANGEVYGVRELLHDHAYEQPFTRALRQVEIPQGVAEVIVEGRDQKYGWGGKTVTISLP</sequence>
<dbReference type="Proteomes" id="UP000295793">
    <property type="component" value="Unassembled WGS sequence"/>
</dbReference>
<keyword evidence="1" id="KW-0732">Signal</keyword>
<organism evidence="2 3">
    <name type="scientific">Reinekea marinisedimentorum</name>
    <dbReference type="NCBI Taxonomy" id="230495"/>
    <lineage>
        <taxon>Bacteria</taxon>
        <taxon>Pseudomonadati</taxon>
        <taxon>Pseudomonadota</taxon>
        <taxon>Gammaproteobacteria</taxon>
        <taxon>Oceanospirillales</taxon>
        <taxon>Saccharospirillaceae</taxon>
        <taxon>Reinekea</taxon>
    </lineage>
</organism>
<evidence type="ECO:0000256" key="1">
    <source>
        <dbReference type="SAM" id="SignalP"/>
    </source>
</evidence>
<comment type="caution">
    <text evidence="2">The sequence shown here is derived from an EMBL/GenBank/DDBJ whole genome shotgun (WGS) entry which is preliminary data.</text>
</comment>
<evidence type="ECO:0000313" key="3">
    <source>
        <dbReference type="Proteomes" id="UP000295793"/>
    </source>
</evidence>